<accession>A0A4Q7UYK4</accession>
<keyword evidence="1 4" id="KW-0808">Transferase</keyword>
<keyword evidence="2" id="KW-0012">Acyltransferase</keyword>
<dbReference type="InterPro" id="IPR016181">
    <property type="entry name" value="Acyl_CoA_acyltransferase"/>
</dbReference>
<dbReference type="CDD" id="cd04301">
    <property type="entry name" value="NAT_SF"/>
    <property type="match status" value="1"/>
</dbReference>
<protein>
    <submittedName>
        <fullName evidence="4">Putative N-acetyltransferase YhbS</fullName>
    </submittedName>
</protein>
<evidence type="ECO:0000313" key="5">
    <source>
        <dbReference type="Proteomes" id="UP000291591"/>
    </source>
</evidence>
<evidence type="ECO:0000256" key="2">
    <source>
        <dbReference type="ARBA" id="ARBA00023315"/>
    </source>
</evidence>
<dbReference type="PROSITE" id="PS51186">
    <property type="entry name" value="GNAT"/>
    <property type="match status" value="1"/>
</dbReference>
<dbReference type="EMBL" id="SHKL01000001">
    <property type="protein sequence ID" value="RZT85259.1"/>
    <property type="molecule type" value="Genomic_DNA"/>
</dbReference>
<gene>
    <name evidence="4" type="ORF">EV383_2123</name>
</gene>
<comment type="caution">
    <text evidence="4">The sequence shown here is derived from an EMBL/GenBank/DDBJ whole genome shotgun (WGS) entry which is preliminary data.</text>
</comment>
<dbReference type="InterPro" id="IPR050832">
    <property type="entry name" value="Bact_Acetyltransf"/>
</dbReference>
<evidence type="ECO:0000259" key="3">
    <source>
        <dbReference type="PROSITE" id="PS51186"/>
    </source>
</evidence>
<keyword evidence="5" id="KW-1185">Reference proteome</keyword>
<dbReference type="Gene3D" id="3.40.630.30">
    <property type="match status" value="1"/>
</dbReference>
<dbReference type="Pfam" id="PF00583">
    <property type="entry name" value="Acetyltransf_1"/>
    <property type="match status" value="1"/>
</dbReference>
<dbReference type="InterPro" id="IPR000182">
    <property type="entry name" value="GNAT_dom"/>
</dbReference>
<sequence length="162" mass="18214">MTVIVYGRSMVTIRPAEPADVDRARRLAHDAYRHYTERIGRPPAPMEADYAAVVDAGTMWVAEDDGRMVGFIVLLDTDDHLLLDNVAVDPLAQGRGVGARLLALAEEQAVARGHDRIELYTNEAMTENLDYYPRKGYVETRRAEQDGYRRVFFAKSLEGRSS</sequence>
<organism evidence="4 5">
    <name type="scientific">Pseudonocardia sediminis</name>
    <dbReference type="NCBI Taxonomy" id="1397368"/>
    <lineage>
        <taxon>Bacteria</taxon>
        <taxon>Bacillati</taxon>
        <taxon>Actinomycetota</taxon>
        <taxon>Actinomycetes</taxon>
        <taxon>Pseudonocardiales</taxon>
        <taxon>Pseudonocardiaceae</taxon>
        <taxon>Pseudonocardia</taxon>
    </lineage>
</organism>
<dbReference type="SUPFAM" id="SSF55729">
    <property type="entry name" value="Acyl-CoA N-acyltransferases (Nat)"/>
    <property type="match status" value="1"/>
</dbReference>
<dbReference type="PANTHER" id="PTHR43877">
    <property type="entry name" value="AMINOALKYLPHOSPHONATE N-ACETYLTRANSFERASE-RELATED-RELATED"/>
    <property type="match status" value="1"/>
</dbReference>
<feature type="domain" description="N-acetyltransferase" evidence="3">
    <location>
        <begin position="11"/>
        <end position="158"/>
    </location>
</feature>
<dbReference type="AlphaFoldDB" id="A0A4Q7UYK4"/>
<reference evidence="4 5" key="1">
    <citation type="submission" date="2019-02" db="EMBL/GenBank/DDBJ databases">
        <title>Sequencing the genomes of 1000 actinobacteria strains.</title>
        <authorList>
            <person name="Klenk H.-P."/>
        </authorList>
    </citation>
    <scope>NUCLEOTIDE SEQUENCE [LARGE SCALE GENOMIC DNA]</scope>
    <source>
        <strain evidence="4 5">DSM 45779</strain>
    </source>
</reference>
<evidence type="ECO:0000313" key="4">
    <source>
        <dbReference type="EMBL" id="RZT85259.1"/>
    </source>
</evidence>
<dbReference type="GO" id="GO:0016747">
    <property type="term" value="F:acyltransferase activity, transferring groups other than amino-acyl groups"/>
    <property type="evidence" value="ECO:0007669"/>
    <property type="project" value="InterPro"/>
</dbReference>
<dbReference type="Proteomes" id="UP000291591">
    <property type="component" value="Unassembled WGS sequence"/>
</dbReference>
<dbReference type="PANTHER" id="PTHR43877:SF2">
    <property type="entry name" value="AMINOALKYLPHOSPHONATE N-ACETYLTRANSFERASE-RELATED"/>
    <property type="match status" value="1"/>
</dbReference>
<evidence type="ECO:0000256" key="1">
    <source>
        <dbReference type="ARBA" id="ARBA00022679"/>
    </source>
</evidence>
<name>A0A4Q7UYK4_PSEST</name>
<proteinExistence type="predicted"/>